<gene>
    <name evidence="5 6 7" type="primary">LOC106078989</name>
</gene>
<evidence type="ECO:0000313" key="4">
    <source>
        <dbReference type="Proteomes" id="UP001165740"/>
    </source>
</evidence>
<dbReference type="InterPro" id="IPR001590">
    <property type="entry name" value="Peptidase_M12B"/>
</dbReference>
<evidence type="ECO:0000256" key="1">
    <source>
        <dbReference type="PROSITE-ProRule" id="PRU00276"/>
    </source>
</evidence>
<dbReference type="RefSeq" id="XP_055870082.1">
    <property type="nucleotide sequence ID" value="XM_056014107.1"/>
</dbReference>
<keyword evidence="2" id="KW-0732">Signal</keyword>
<feature type="domain" description="Peptidase M12B" evidence="3">
    <location>
        <begin position="39"/>
        <end position="245"/>
    </location>
</feature>
<dbReference type="PROSITE" id="PS50215">
    <property type="entry name" value="ADAM_MEPRO"/>
    <property type="match status" value="1"/>
</dbReference>
<dbReference type="Proteomes" id="UP001165740">
    <property type="component" value="Chromosome 16"/>
</dbReference>
<evidence type="ECO:0000313" key="6">
    <source>
        <dbReference type="RefSeq" id="XP_055870082.1"/>
    </source>
</evidence>
<dbReference type="Gene3D" id="3.40.390.10">
    <property type="entry name" value="Collagenase (Catalytic Domain)"/>
    <property type="match status" value="1"/>
</dbReference>
<dbReference type="GO" id="GO:0004222">
    <property type="term" value="F:metalloendopeptidase activity"/>
    <property type="evidence" value="ECO:0007669"/>
    <property type="project" value="InterPro"/>
</dbReference>
<dbReference type="GO" id="GO:0006508">
    <property type="term" value="P:proteolysis"/>
    <property type="evidence" value="ECO:0007669"/>
    <property type="project" value="InterPro"/>
</dbReference>
<keyword evidence="4" id="KW-1185">Reference proteome</keyword>
<dbReference type="InterPro" id="IPR024079">
    <property type="entry name" value="MetalloPept_cat_dom_sf"/>
</dbReference>
<evidence type="ECO:0000313" key="7">
    <source>
        <dbReference type="RefSeq" id="XP_055870083.1"/>
    </source>
</evidence>
<comment type="caution">
    <text evidence="1">Lacks conserved residue(s) required for the propagation of feature annotation.</text>
</comment>
<name>A0A9W2Z583_BIOGL</name>
<sequence>MKLNVCFVTLALMVLFYKCQAQVYVAEGYFVIDSSAVQNYIREINTSDSYAVKYQQAVDKIQKDVTYTLTQVNNILTSVSKFGYNIEIRVRRLDILAENVVSSVVLGTSNVVDSYIAIDTFKNWLIERKLYDTLQFDFAVLWTGLDLLGSLGYSKHFDSVIGGICAGPAAVSVVEFQPTYRDVVGTAHAFALLLGTNTDGITSSYATAFMNLPNHSNRWAFSPCSGSDIKDYLAQLKPNCLVKTDSQSTKPSINFSTYNGDMLNPDIICQRSLNDSRSYMCKSLPEIYNYQPPRGNAVCSQIFCHVPSSPSQCTPVYSSDGLVCDSQRRCNAGGCNQDNAPYIDGNCVFGDQKTLDLPSVPFYGSCQSYIDQYGAVSCYYTPINQSCCATCKNYSTGIYDCLYGDRATDCAKYPRSQICVQNKTMCCAYCKGYYGKRSTVDSPVPVLNVTVPHVHHKPEILSYQDYSNIKHKPHVTHN</sequence>
<organism evidence="4 5">
    <name type="scientific">Biomphalaria glabrata</name>
    <name type="common">Bloodfluke planorb</name>
    <name type="synonym">Freshwater snail</name>
    <dbReference type="NCBI Taxonomy" id="6526"/>
    <lineage>
        <taxon>Eukaryota</taxon>
        <taxon>Metazoa</taxon>
        <taxon>Spiralia</taxon>
        <taxon>Lophotrochozoa</taxon>
        <taxon>Mollusca</taxon>
        <taxon>Gastropoda</taxon>
        <taxon>Heterobranchia</taxon>
        <taxon>Euthyneura</taxon>
        <taxon>Panpulmonata</taxon>
        <taxon>Hygrophila</taxon>
        <taxon>Lymnaeoidea</taxon>
        <taxon>Planorbidae</taxon>
        <taxon>Biomphalaria</taxon>
    </lineage>
</organism>
<evidence type="ECO:0000256" key="2">
    <source>
        <dbReference type="SAM" id="SignalP"/>
    </source>
</evidence>
<dbReference type="OrthoDB" id="6124312at2759"/>
<dbReference type="AlphaFoldDB" id="A0A9W2Z583"/>
<dbReference type="RefSeq" id="XP_055870081.1">
    <property type="nucleotide sequence ID" value="XM_056014106.1"/>
</dbReference>
<reference evidence="5 6" key="1">
    <citation type="submission" date="2025-04" db="UniProtKB">
        <authorList>
            <consortium name="RefSeq"/>
        </authorList>
    </citation>
    <scope>IDENTIFICATION</scope>
</reference>
<protein>
    <submittedName>
        <fullName evidence="5 6">Uncharacterized protein LOC106078989</fullName>
    </submittedName>
</protein>
<proteinExistence type="predicted"/>
<dbReference type="RefSeq" id="XP_055870083.1">
    <property type="nucleotide sequence ID" value="XM_056014108.1"/>
</dbReference>
<dbReference type="Pfam" id="PF01421">
    <property type="entry name" value="Reprolysin"/>
    <property type="match status" value="1"/>
</dbReference>
<dbReference type="GeneID" id="106078989"/>
<accession>A0A9W2Z583</accession>
<evidence type="ECO:0000313" key="5">
    <source>
        <dbReference type="RefSeq" id="XP_055870081.1"/>
    </source>
</evidence>
<feature type="signal peptide" evidence="2">
    <location>
        <begin position="1"/>
        <end position="21"/>
    </location>
</feature>
<evidence type="ECO:0000259" key="3">
    <source>
        <dbReference type="PROSITE" id="PS50215"/>
    </source>
</evidence>
<dbReference type="SUPFAM" id="SSF55486">
    <property type="entry name" value="Metalloproteases ('zincins'), catalytic domain"/>
    <property type="match status" value="1"/>
</dbReference>
<feature type="chain" id="PRO_5044702538" evidence="2">
    <location>
        <begin position="22"/>
        <end position="478"/>
    </location>
</feature>